<dbReference type="Proteomes" id="UP001153714">
    <property type="component" value="Chromosome 7"/>
</dbReference>
<accession>A0A9N9RE23</accession>
<organism evidence="3 4">
    <name type="scientific">Diatraea saccharalis</name>
    <name type="common">sugarcane borer</name>
    <dbReference type="NCBI Taxonomy" id="40085"/>
    <lineage>
        <taxon>Eukaryota</taxon>
        <taxon>Metazoa</taxon>
        <taxon>Ecdysozoa</taxon>
        <taxon>Arthropoda</taxon>
        <taxon>Hexapoda</taxon>
        <taxon>Insecta</taxon>
        <taxon>Pterygota</taxon>
        <taxon>Neoptera</taxon>
        <taxon>Endopterygota</taxon>
        <taxon>Lepidoptera</taxon>
        <taxon>Glossata</taxon>
        <taxon>Ditrysia</taxon>
        <taxon>Pyraloidea</taxon>
        <taxon>Crambidae</taxon>
        <taxon>Crambinae</taxon>
        <taxon>Diatraea</taxon>
    </lineage>
</organism>
<reference evidence="3" key="2">
    <citation type="submission" date="2022-10" db="EMBL/GenBank/DDBJ databases">
        <authorList>
            <consortium name="ENA_rothamsted_submissions"/>
            <consortium name="culmorum"/>
            <person name="King R."/>
        </authorList>
    </citation>
    <scope>NUCLEOTIDE SEQUENCE</scope>
</reference>
<dbReference type="AlphaFoldDB" id="A0A9N9RE23"/>
<name>A0A9N9RE23_9NEOP</name>
<protein>
    <submittedName>
        <fullName evidence="3">Uncharacterized protein</fullName>
    </submittedName>
</protein>
<sequence length="367" mass="40928">MFRLNQKKTLSYLKELNKLPEVSVIGDYVKFVKLNISEDNELMDKDIELDDSEELSFMIDKAVDNFFNNHVMKFSALGKNISVPNTVEEFVGRKKRKGGGGGGHGGGDDGGKKKMMMMAMMCMKMKLMMMVPAMMGMMGMMSFKGMMFSMMSFMIAKMMLLMKILEKKGGGGGGGGGGDGGWPAGGGGGAWMPAGSDYAGGGSGGGYDANGQWQSRSMIEEAQTPDLIRPTITYVTPIRYTKNKKVLEGGQPKSRSKRGIVDVLQYAYTYWLNRIIGGTINRRKKQPNYKYVNGVKYVYYPIKMLQKIKQHKEPPIKSVDEFKPMNVVDDFNKGEIVDGPIESRMNKKKLMKMKDAVNENVEENPWE</sequence>
<evidence type="ECO:0000256" key="2">
    <source>
        <dbReference type="SAM" id="Phobius"/>
    </source>
</evidence>
<evidence type="ECO:0000256" key="1">
    <source>
        <dbReference type="SAM" id="MobiDB-lite"/>
    </source>
</evidence>
<keyword evidence="2" id="KW-1133">Transmembrane helix</keyword>
<evidence type="ECO:0000313" key="3">
    <source>
        <dbReference type="EMBL" id="CAG9794902.1"/>
    </source>
</evidence>
<dbReference type="GO" id="GO:0016020">
    <property type="term" value="C:membrane"/>
    <property type="evidence" value="ECO:0007669"/>
    <property type="project" value="TreeGrafter"/>
</dbReference>
<reference evidence="3" key="1">
    <citation type="submission" date="2021-12" db="EMBL/GenBank/DDBJ databases">
        <authorList>
            <person name="King R."/>
        </authorList>
    </citation>
    <scope>NUCLEOTIDE SEQUENCE</scope>
</reference>
<evidence type="ECO:0000313" key="4">
    <source>
        <dbReference type="Proteomes" id="UP001153714"/>
    </source>
</evidence>
<keyword evidence="2" id="KW-0812">Transmembrane</keyword>
<feature type="transmembrane region" description="Helical" evidence="2">
    <location>
        <begin position="123"/>
        <end position="141"/>
    </location>
</feature>
<gene>
    <name evidence="3" type="ORF">DIATSA_LOCUS12243</name>
</gene>
<proteinExistence type="predicted"/>
<dbReference type="EMBL" id="OU893338">
    <property type="protein sequence ID" value="CAG9794902.1"/>
    <property type="molecule type" value="Genomic_DNA"/>
</dbReference>
<keyword evidence="2" id="KW-0472">Membrane</keyword>
<feature type="region of interest" description="Disordered" evidence="1">
    <location>
        <begin position="92"/>
        <end position="111"/>
    </location>
</feature>
<keyword evidence="4" id="KW-1185">Reference proteome</keyword>
<dbReference type="InterPro" id="IPR012464">
    <property type="entry name" value="DUF1676"/>
</dbReference>
<dbReference type="OrthoDB" id="6622274at2759"/>
<dbReference type="PANTHER" id="PTHR21879">
    <property type="entry name" value="FI03362P-RELATED-RELATED"/>
    <property type="match status" value="1"/>
</dbReference>
<dbReference type="Pfam" id="PF07898">
    <property type="entry name" value="DUF1676"/>
    <property type="match status" value="1"/>
</dbReference>